<protein>
    <submittedName>
        <fullName evidence="4">Uncharacterized protein</fullName>
    </submittedName>
</protein>
<feature type="transmembrane region" description="Helical" evidence="2">
    <location>
        <begin position="212"/>
        <end position="233"/>
    </location>
</feature>
<keyword evidence="2" id="KW-0812">Transmembrane</keyword>
<feature type="region of interest" description="Disordered" evidence="1">
    <location>
        <begin position="264"/>
        <end position="338"/>
    </location>
</feature>
<organism evidence="4 5">
    <name type="scientific">Mycena metata</name>
    <dbReference type="NCBI Taxonomy" id="1033252"/>
    <lineage>
        <taxon>Eukaryota</taxon>
        <taxon>Fungi</taxon>
        <taxon>Dikarya</taxon>
        <taxon>Basidiomycota</taxon>
        <taxon>Agaricomycotina</taxon>
        <taxon>Agaricomycetes</taxon>
        <taxon>Agaricomycetidae</taxon>
        <taxon>Agaricales</taxon>
        <taxon>Marasmiineae</taxon>
        <taxon>Mycenaceae</taxon>
        <taxon>Mycena</taxon>
    </lineage>
</organism>
<evidence type="ECO:0000313" key="5">
    <source>
        <dbReference type="Proteomes" id="UP001215598"/>
    </source>
</evidence>
<feature type="compositionally biased region" description="Low complexity" evidence="1">
    <location>
        <begin position="275"/>
        <end position="286"/>
    </location>
</feature>
<evidence type="ECO:0000256" key="1">
    <source>
        <dbReference type="SAM" id="MobiDB-lite"/>
    </source>
</evidence>
<keyword evidence="2" id="KW-1133">Transmembrane helix</keyword>
<evidence type="ECO:0000256" key="3">
    <source>
        <dbReference type="SAM" id="SignalP"/>
    </source>
</evidence>
<gene>
    <name evidence="4" type="ORF">B0H16DRAFT_991298</name>
</gene>
<evidence type="ECO:0000256" key="2">
    <source>
        <dbReference type="SAM" id="Phobius"/>
    </source>
</evidence>
<keyword evidence="3" id="KW-0732">Signal</keyword>
<dbReference type="Proteomes" id="UP001215598">
    <property type="component" value="Unassembled WGS sequence"/>
</dbReference>
<name>A0AAD7IJ73_9AGAR</name>
<dbReference type="EMBL" id="JARKIB010000087">
    <property type="protein sequence ID" value="KAJ7744360.1"/>
    <property type="molecule type" value="Genomic_DNA"/>
</dbReference>
<accession>A0AAD7IJ73</accession>
<feature type="signal peptide" evidence="3">
    <location>
        <begin position="1"/>
        <end position="25"/>
    </location>
</feature>
<sequence length="366" mass="39216">MRAPHLPRSSVVLLFTLFAIPSSLATLTNVTIDDTDLSHFTWTQDPNVPQATIPWAAVSPSTPCGYCSAQPPTTDIQNQTWHDGSNNSAGSLTFQGLAVYVYGIDLDNPANITFELDGSPAPFHYYSGSEQFVFRSLFFFATNLAGNANHTVSWELHATKTNGTTGLFDYAMVTVDESSSSGTPSGTASGSQSSNAPSANVKSSKKSNAGPIAGGVVGGLALLALLTLALCLIRRQRRRRNATAAVVEPRPFVEQVAPATAVSVGDSKTLDVSWNNPSPSSNLASTAPPPAPPPTDPPPTSPPCPHLSPPSRQRRRLRAPDRGRRQNARWKSGWRPSRRSWGSICRRRMLVLSRVGVIGRSGGCRW</sequence>
<keyword evidence="2" id="KW-0472">Membrane</keyword>
<feature type="region of interest" description="Disordered" evidence="1">
    <location>
        <begin position="179"/>
        <end position="208"/>
    </location>
</feature>
<feature type="compositionally biased region" description="Pro residues" evidence="1">
    <location>
        <begin position="287"/>
        <end position="308"/>
    </location>
</feature>
<reference evidence="4" key="1">
    <citation type="submission" date="2023-03" db="EMBL/GenBank/DDBJ databases">
        <title>Massive genome expansion in bonnet fungi (Mycena s.s.) driven by repeated elements and novel gene families across ecological guilds.</title>
        <authorList>
            <consortium name="Lawrence Berkeley National Laboratory"/>
            <person name="Harder C.B."/>
            <person name="Miyauchi S."/>
            <person name="Viragh M."/>
            <person name="Kuo A."/>
            <person name="Thoen E."/>
            <person name="Andreopoulos B."/>
            <person name="Lu D."/>
            <person name="Skrede I."/>
            <person name="Drula E."/>
            <person name="Henrissat B."/>
            <person name="Morin E."/>
            <person name="Kohler A."/>
            <person name="Barry K."/>
            <person name="LaButti K."/>
            <person name="Morin E."/>
            <person name="Salamov A."/>
            <person name="Lipzen A."/>
            <person name="Mereny Z."/>
            <person name="Hegedus B."/>
            <person name="Baldrian P."/>
            <person name="Stursova M."/>
            <person name="Weitz H."/>
            <person name="Taylor A."/>
            <person name="Grigoriev I.V."/>
            <person name="Nagy L.G."/>
            <person name="Martin F."/>
            <person name="Kauserud H."/>
        </authorList>
    </citation>
    <scope>NUCLEOTIDE SEQUENCE</scope>
    <source>
        <strain evidence="4">CBHHK182m</strain>
    </source>
</reference>
<keyword evidence="5" id="KW-1185">Reference proteome</keyword>
<evidence type="ECO:0000313" key="4">
    <source>
        <dbReference type="EMBL" id="KAJ7744360.1"/>
    </source>
</evidence>
<comment type="caution">
    <text evidence="4">The sequence shown here is derived from an EMBL/GenBank/DDBJ whole genome shotgun (WGS) entry which is preliminary data.</text>
</comment>
<feature type="compositionally biased region" description="Low complexity" evidence="1">
    <location>
        <begin position="329"/>
        <end position="338"/>
    </location>
</feature>
<proteinExistence type="predicted"/>
<feature type="chain" id="PRO_5042143617" evidence="3">
    <location>
        <begin position="26"/>
        <end position="366"/>
    </location>
</feature>
<dbReference type="AlphaFoldDB" id="A0AAD7IJ73"/>